<feature type="domain" description="Fibronectin type-III" evidence="5">
    <location>
        <begin position="100"/>
        <end position="195"/>
    </location>
</feature>
<evidence type="ECO:0000256" key="2">
    <source>
        <dbReference type="ARBA" id="ARBA00022737"/>
    </source>
</evidence>
<organism evidence="6 7">
    <name type="scientific">Diploptera punctata</name>
    <name type="common">Pacific beetle cockroach</name>
    <dbReference type="NCBI Taxonomy" id="6984"/>
    <lineage>
        <taxon>Eukaryota</taxon>
        <taxon>Metazoa</taxon>
        <taxon>Ecdysozoa</taxon>
        <taxon>Arthropoda</taxon>
        <taxon>Hexapoda</taxon>
        <taxon>Insecta</taxon>
        <taxon>Pterygota</taxon>
        <taxon>Neoptera</taxon>
        <taxon>Polyneoptera</taxon>
        <taxon>Dictyoptera</taxon>
        <taxon>Blattodea</taxon>
        <taxon>Blaberoidea</taxon>
        <taxon>Blaberidae</taxon>
        <taxon>Diplopterinae</taxon>
        <taxon>Diploptera</taxon>
    </lineage>
</organism>
<reference evidence="6" key="2">
    <citation type="submission" date="2023-05" db="EMBL/GenBank/DDBJ databases">
        <authorList>
            <person name="Fouks B."/>
        </authorList>
    </citation>
    <scope>NUCLEOTIDE SEQUENCE</scope>
    <source>
        <strain evidence="6">Stay&amp;Tobe</strain>
        <tissue evidence="6">Testes</tissue>
    </source>
</reference>
<dbReference type="InterPro" id="IPR015915">
    <property type="entry name" value="Kelch-typ_b-propeller"/>
</dbReference>
<feature type="non-terminal residue" evidence="6">
    <location>
        <position position="1"/>
    </location>
</feature>
<accession>A0AAD7ZWV7</accession>
<feature type="compositionally biased region" description="Low complexity" evidence="4">
    <location>
        <begin position="227"/>
        <end position="250"/>
    </location>
</feature>
<dbReference type="EMBL" id="JASPKZ010005685">
    <property type="protein sequence ID" value="KAJ9588379.1"/>
    <property type="molecule type" value="Genomic_DNA"/>
</dbReference>
<protein>
    <recommendedName>
        <fullName evidence="5">Fibronectin type-III domain-containing protein</fullName>
    </recommendedName>
</protein>
<dbReference type="PROSITE" id="PS50853">
    <property type="entry name" value="FN3"/>
    <property type="match status" value="1"/>
</dbReference>
<dbReference type="Gene3D" id="6.10.250.2590">
    <property type="match status" value="1"/>
</dbReference>
<proteinExistence type="predicted"/>
<feature type="region of interest" description="Disordered" evidence="4">
    <location>
        <begin position="148"/>
        <end position="192"/>
    </location>
</feature>
<dbReference type="PANTHER" id="PTHR46003:SF1">
    <property type="entry name" value="HOST CELL FACTOR"/>
    <property type="match status" value="1"/>
</dbReference>
<keyword evidence="3" id="KW-0539">Nucleus</keyword>
<evidence type="ECO:0000313" key="7">
    <source>
        <dbReference type="Proteomes" id="UP001233999"/>
    </source>
</evidence>
<dbReference type="Proteomes" id="UP001233999">
    <property type="component" value="Unassembled WGS sequence"/>
</dbReference>
<evidence type="ECO:0000256" key="1">
    <source>
        <dbReference type="ARBA" id="ARBA00004123"/>
    </source>
</evidence>
<dbReference type="AlphaFoldDB" id="A0AAD7ZWV7"/>
<dbReference type="GO" id="GO:0035097">
    <property type="term" value="C:histone methyltransferase complex"/>
    <property type="evidence" value="ECO:0007669"/>
    <property type="project" value="TreeGrafter"/>
</dbReference>
<evidence type="ECO:0000256" key="4">
    <source>
        <dbReference type="SAM" id="MobiDB-lite"/>
    </source>
</evidence>
<comment type="subcellular location">
    <subcellularLocation>
        <location evidence="1">Nucleus</location>
    </subcellularLocation>
</comment>
<dbReference type="InterPro" id="IPR003961">
    <property type="entry name" value="FN3_dom"/>
</dbReference>
<dbReference type="InterPro" id="IPR043536">
    <property type="entry name" value="HCF1/2"/>
</dbReference>
<dbReference type="InterPro" id="IPR059124">
    <property type="entry name" value="Kelch_HCF"/>
</dbReference>
<dbReference type="GO" id="GO:0003713">
    <property type="term" value="F:transcription coactivator activity"/>
    <property type="evidence" value="ECO:0007669"/>
    <property type="project" value="TreeGrafter"/>
</dbReference>
<feature type="region of interest" description="Disordered" evidence="4">
    <location>
        <begin position="227"/>
        <end position="262"/>
    </location>
</feature>
<feature type="compositionally biased region" description="Low complexity" evidence="4">
    <location>
        <begin position="151"/>
        <end position="192"/>
    </location>
</feature>
<gene>
    <name evidence="6" type="ORF">L9F63_018249</name>
</gene>
<sequence>MFVFGGWVPLVMDDVKVATHEKEWKCTNTLACLNLETLTWEQLSIDTFEENTPRARAGHCSVGIHTRLYVWSGRDGYRKAWNNQVCCKDLWFLEVEKPQTPGRVQLVRASTQSLEVCWGGSPTAESYILQVQKYDMPPSATMTTLPGVSLPAPTSMPGTTTTPTKTLTTPVVTTTPSAPATSAPSQNSSATTVQTTVTSATPTTPVMSPVIAIGTPPVSVALSASNTPISSLSSLPSTTSPRTLTTVMSTPPRATSPATSNLPVIAPVSTGYRGSSNLVRVRAPLSTPSGLRILAPGSVTSTLGGTLVTPSITPTILSTHATTTQLQTTVASSVRGISPQTQGQSQSQSSGQMSGIQALAAAAAATQKMSTEVKVCKNVRVVLTSMIIVQGGRSTIGAGSCVIKIRQVNLNVKTHVTERLNNLTFRFNNSPHNRNRGSVGDTCRLGYCQIYWAL</sequence>
<keyword evidence="2" id="KW-0677">Repeat</keyword>
<reference evidence="6" key="1">
    <citation type="journal article" date="2023" name="IScience">
        <title>Live-bearing cockroach genome reveals convergent evolutionary mechanisms linked to viviparity in insects and beyond.</title>
        <authorList>
            <person name="Fouks B."/>
            <person name="Harrison M.C."/>
            <person name="Mikhailova A.A."/>
            <person name="Marchal E."/>
            <person name="English S."/>
            <person name="Carruthers M."/>
            <person name="Jennings E.C."/>
            <person name="Chiamaka E.L."/>
            <person name="Frigard R.A."/>
            <person name="Pippel M."/>
            <person name="Attardo G.M."/>
            <person name="Benoit J.B."/>
            <person name="Bornberg-Bauer E."/>
            <person name="Tobe S.S."/>
        </authorList>
    </citation>
    <scope>NUCLEOTIDE SEQUENCE</scope>
    <source>
        <strain evidence="6">Stay&amp;Tobe</strain>
    </source>
</reference>
<comment type="caution">
    <text evidence="6">The sequence shown here is derived from an EMBL/GenBank/DDBJ whole genome shotgun (WGS) entry which is preliminary data.</text>
</comment>
<keyword evidence="7" id="KW-1185">Reference proteome</keyword>
<name>A0AAD7ZWV7_DIPPU</name>
<evidence type="ECO:0000256" key="3">
    <source>
        <dbReference type="ARBA" id="ARBA00023242"/>
    </source>
</evidence>
<dbReference type="SUPFAM" id="SSF117281">
    <property type="entry name" value="Kelch motif"/>
    <property type="match status" value="1"/>
</dbReference>
<evidence type="ECO:0000259" key="5">
    <source>
        <dbReference type="PROSITE" id="PS50853"/>
    </source>
</evidence>
<feature type="compositionally biased region" description="Polar residues" evidence="4">
    <location>
        <begin position="252"/>
        <end position="262"/>
    </location>
</feature>
<dbReference type="GO" id="GO:0006338">
    <property type="term" value="P:chromatin remodeling"/>
    <property type="evidence" value="ECO:0007669"/>
    <property type="project" value="TreeGrafter"/>
</dbReference>
<dbReference type="PANTHER" id="PTHR46003">
    <property type="entry name" value="HOST CELL FACTOR"/>
    <property type="match status" value="1"/>
</dbReference>
<evidence type="ECO:0000313" key="6">
    <source>
        <dbReference type="EMBL" id="KAJ9588379.1"/>
    </source>
</evidence>
<dbReference type="Pfam" id="PF13854">
    <property type="entry name" value="Kelch_HCF"/>
    <property type="match status" value="1"/>
</dbReference>